<evidence type="ECO:0000256" key="13">
    <source>
        <dbReference type="SAM" id="MobiDB-lite"/>
    </source>
</evidence>
<dbReference type="EMBL" id="KE361648">
    <property type="protein sequence ID" value="EPQ26005.1"/>
    <property type="molecule type" value="Genomic_DNA"/>
</dbReference>
<evidence type="ECO:0000313" key="16">
    <source>
        <dbReference type="Proteomes" id="UP000053664"/>
    </source>
</evidence>
<dbReference type="SMART" id="SM00382">
    <property type="entry name" value="AAA"/>
    <property type="match status" value="1"/>
</dbReference>
<dbReference type="AlphaFoldDB" id="A0A061H2K7"/>
<comment type="similarity">
    <text evidence="12">Belongs to the helicase family. PIF1 subfamily.</text>
</comment>
<evidence type="ECO:0000256" key="3">
    <source>
        <dbReference type="ARBA" id="ARBA00022801"/>
    </source>
</evidence>
<dbReference type="eggNOG" id="KOG0987">
    <property type="taxonomic scope" value="Eukaryota"/>
</dbReference>
<dbReference type="PANTHER" id="PTHR47642:SF5">
    <property type="entry name" value="ATP-DEPENDENT DNA HELICASE"/>
    <property type="match status" value="1"/>
</dbReference>
<keyword evidence="11 12" id="KW-0539">Nucleus</keyword>
<dbReference type="GO" id="GO:0005634">
    <property type="term" value="C:nucleus"/>
    <property type="evidence" value="ECO:0007669"/>
    <property type="project" value="UniProtKB-SubCell"/>
</dbReference>
<comment type="function">
    <text evidence="12">DNA-dependent ATPase and 5'-3' DNA helicase required for the maintenance of both mitochondrial and nuclear genome stability.</text>
</comment>
<evidence type="ECO:0000256" key="4">
    <source>
        <dbReference type="ARBA" id="ARBA00022806"/>
    </source>
</evidence>
<keyword evidence="9 12" id="KW-0234">DNA repair</keyword>
<dbReference type="InterPro" id="IPR051055">
    <property type="entry name" value="PIF1_helicase"/>
</dbReference>
<evidence type="ECO:0000259" key="14">
    <source>
        <dbReference type="SMART" id="SM00382"/>
    </source>
</evidence>
<gene>
    <name evidence="12" type="primary">PIF1</name>
    <name evidence="15" type="ORF">PFL1_06459</name>
</gene>
<evidence type="ECO:0000256" key="5">
    <source>
        <dbReference type="ARBA" id="ARBA00022840"/>
    </source>
</evidence>
<evidence type="ECO:0000256" key="8">
    <source>
        <dbReference type="ARBA" id="ARBA00023172"/>
    </source>
</evidence>
<dbReference type="Proteomes" id="UP000053664">
    <property type="component" value="Unassembled WGS sequence"/>
</dbReference>
<dbReference type="InterPro" id="IPR049163">
    <property type="entry name" value="Pif1-like_2B_dom"/>
</dbReference>
<dbReference type="InterPro" id="IPR010285">
    <property type="entry name" value="DNA_helicase_pif1-like_DEAD"/>
</dbReference>
<feature type="region of interest" description="Disordered" evidence="13">
    <location>
        <begin position="749"/>
        <end position="787"/>
    </location>
</feature>
<dbReference type="Pfam" id="PF21530">
    <property type="entry name" value="Pif1_2B_dom"/>
    <property type="match status" value="1"/>
</dbReference>
<protein>
    <recommendedName>
        <fullName evidence="12">ATP-dependent DNA helicase PIF1</fullName>
        <ecNumber evidence="12">5.6.2.3</ecNumber>
    </recommendedName>
    <alternativeName>
        <fullName evidence="12">DNA 5'-3' helicase PIF1</fullName>
    </alternativeName>
    <alternativeName>
        <fullName evidence="12">DNA repair and recombination helicase PIF1</fullName>
    </alternativeName>
</protein>
<keyword evidence="1 12" id="KW-0547">Nucleotide-binding</keyword>
<dbReference type="SUPFAM" id="SSF52540">
    <property type="entry name" value="P-loop containing nucleoside triphosphate hydrolases"/>
    <property type="match status" value="2"/>
</dbReference>
<keyword evidence="6 12" id="KW-0238">DNA-binding</keyword>
<keyword evidence="4 12" id="KW-0347">Helicase</keyword>
<dbReference type="InterPro" id="IPR027417">
    <property type="entry name" value="P-loop_NTPase"/>
</dbReference>
<dbReference type="CDD" id="cd18809">
    <property type="entry name" value="SF1_C_RecD"/>
    <property type="match status" value="1"/>
</dbReference>
<reference evidence="15 16" key="1">
    <citation type="journal article" date="2013" name="Plant Cell">
        <title>The transition from a phytopathogenic smut ancestor to an anamorphic biocontrol agent deciphered by comparative whole-genome analysis.</title>
        <authorList>
            <person name="Lefebvre F."/>
            <person name="Joly D.L."/>
            <person name="Labbe C."/>
            <person name="Teichmann B."/>
            <person name="Linning R."/>
            <person name="Belzile F."/>
            <person name="Bakkeren G."/>
            <person name="Belanger R.R."/>
        </authorList>
    </citation>
    <scope>NUCLEOTIDE SEQUENCE [LARGE SCALE GENOMIC DNA]</scope>
    <source>
        <strain evidence="15 16">PF-1</strain>
    </source>
</reference>
<keyword evidence="5 12" id="KW-0067">ATP-binding</keyword>
<name>A0A061H2K7_9BASI</name>
<dbReference type="CDD" id="cd18037">
    <property type="entry name" value="DEXSc_Pif1_like"/>
    <property type="match status" value="1"/>
</dbReference>
<keyword evidence="10 12" id="KW-0413">Isomerase</keyword>
<dbReference type="InterPro" id="IPR048293">
    <property type="entry name" value="PIF1_RRM3_pfh1"/>
</dbReference>
<evidence type="ECO:0000256" key="9">
    <source>
        <dbReference type="ARBA" id="ARBA00023204"/>
    </source>
</evidence>
<dbReference type="GO" id="GO:0000723">
    <property type="term" value="P:telomere maintenance"/>
    <property type="evidence" value="ECO:0007669"/>
    <property type="project" value="InterPro"/>
</dbReference>
<dbReference type="GO" id="GO:0003677">
    <property type="term" value="F:DNA binding"/>
    <property type="evidence" value="ECO:0007669"/>
    <property type="project" value="UniProtKB-KW"/>
</dbReference>
<evidence type="ECO:0000313" key="15">
    <source>
        <dbReference type="EMBL" id="EPQ26005.1"/>
    </source>
</evidence>
<keyword evidence="7 12" id="KW-0496">Mitochondrion</keyword>
<dbReference type="Pfam" id="PF05970">
    <property type="entry name" value="PIF1"/>
    <property type="match status" value="1"/>
</dbReference>
<accession>A0A061H2K7</accession>
<dbReference type="Gene3D" id="3.40.50.300">
    <property type="entry name" value="P-loop containing nucleotide triphosphate hydrolases"/>
    <property type="match status" value="1"/>
</dbReference>
<keyword evidence="3 12" id="KW-0378">Hydrolase</keyword>
<comment type="catalytic activity">
    <reaction evidence="12">
        <text>ATP + H2O = ADP + phosphate + H(+)</text>
        <dbReference type="Rhea" id="RHEA:13065"/>
        <dbReference type="ChEBI" id="CHEBI:15377"/>
        <dbReference type="ChEBI" id="CHEBI:15378"/>
        <dbReference type="ChEBI" id="CHEBI:30616"/>
        <dbReference type="ChEBI" id="CHEBI:43474"/>
        <dbReference type="ChEBI" id="CHEBI:456216"/>
        <dbReference type="EC" id="5.6.2.3"/>
    </reaction>
</comment>
<dbReference type="GO" id="GO:0006281">
    <property type="term" value="P:DNA repair"/>
    <property type="evidence" value="ECO:0007669"/>
    <property type="project" value="UniProtKB-UniRule"/>
</dbReference>
<evidence type="ECO:0000256" key="2">
    <source>
        <dbReference type="ARBA" id="ARBA00022763"/>
    </source>
</evidence>
<evidence type="ECO:0000256" key="11">
    <source>
        <dbReference type="ARBA" id="ARBA00023242"/>
    </source>
</evidence>
<dbReference type="GeneID" id="19320535"/>
<keyword evidence="2 12" id="KW-0227">DNA damage</keyword>
<dbReference type="GO" id="GO:0006310">
    <property type="term" value="P:DNA recombination"/>
    <property type="evidence" value="ECO:0007669"/>
    <property type="project" value="UniProtKB-UniRule"/>
</dbReference>
<feature type="DNA-binding region" evidence="12">
    <location>
        <begin position="710"/>
        <end position="729"/>
    </location>
</feature>
<evidence type="ECO:0000256" key="10">
    <source>
        <dbReference type="ARBA" id="ARBA00023235"/>
    </source>
</evidence>
<dbReference type="PANTHER" id="PTHR47642">
    <property type="entry name" value="ATP-DEPENDENT DNA HELICASE"/>
    <property type="match status" value="1"/>
</dbReference>
<evidence type="ECO:0000256" key="1">
    <source>
        <dbReference type="ARBA" id="ARBA00022741"/>
    </source>
</evidence>
<evidence type="ECO:0000256" key="6">
    <source>
        <dbReference type="ARBA" id="ARBA00023125"/>
    </source>
</evidence>
<dbReference type="KEGG" id="pfp:PFL1_06459"/>
<dbReference type="InterPro" id="IPR003593">
    <property type="entry name" value="AAA+_ATPase"/>
</dbReference>
<comment type="subcellular location">
    <subcellularLocation>
        <location evidence="12">Nucleus</location>
    </subcellularLocation>
    <subcellularLocation>
        <location evidence="12">Mitochondrion</location>
    </subcellularLocation>
</comment>
<dbReference type="HAMAP" id="MF_03176">
    <property type="entry name" value="PIF1"/>
    <property type="match status" value="1"/>
</dbReference>
<sequence>MTAQPAKRPRWQIYRDRAIANKRQRTVSKEDRGLDPTRPDPSRPRLFAGPQEEEDQKRAILSGPFHQDERGRRKVYAVFSNQGTAQDALFDRREAAERWAEDRPGARMRIFWDDSKAREWIASLAHSAATGDAAACDCDDRGSPMPEIKLAALDTPPYRVETAILGLKAEDKPDAEWKDGLAALADPHKALAPAKVGRPPRPETEKVKPPPKIQLSAEQEEAKRLAVLGGSSLFITGGAGTGKSVLIREIVKAFQAKDYEIAVTATTGIAGLNIQGSTIHSWAGIGLGNGTPRMLAEKISSKRDLVWRWRRVEVLVIDEVSMLDALLFDKLEAVARAVRKDPRPFGGIQLILCGDFFQLPPVVVETRSNGHLDPELEQKKAYLLKRGSYRSNFVFDALSWSNCVPRTIALKRVFRQTEKDLVHHLDCLRRGRTDPDIVRFLTALDRPIDCSDGIMPTELFSKKKEVEAANVARLQALHGFPYSFKADDVVNPACLERIAEAERSRFAGIYLSELKRSTIAPDWIELRAGAQVMLTKNLTNGLVNGSVGVIVAFASLDDHEVARDHNGNLWFRREGHKGRVQIAQSAVGSKNRAVTDFAAKVDCKPKAKEPDASALPLFAARVKEVSDDSLRSSRKWPVVRFSKGLARDESIEMLVPSMPFDFESAVSGKTVATRKQVPLILAWAVSIHKGQGQTLPRVKVNLGSVFESGQAYVALSRATCVEGLQVLNFSAEKIFAEERVIEWYRELEEEQGRNKREGSGSEEQESEPTTSKVEAEAGAVAKPGADEEVVEIKKEDFYTAAAPHEQAPEVIVIPDSQPMQAIQCC</sequence>
<dbReference type="RefSeq" id="XP_007882191.1">
    <property type="nucleotide sequence ID" value="XM_007884000.1"/>
</dbReference>
<keyword evidence="8 12" id="KW-0233">DNA recombination</keyword>
<organism evidence="15 16">
    <name type="scientific">Pseudozyma flocculosa PF-1</name>
    <dbReference type="NCBI Taxonomy" id="1277687"/>
    <lineage>
        <taxon>Eukaryota</taxon>
        <taxon>Fungi</taxon>
        <taxon>Dikarya</taxon>
        <taxon>Basidiomycota</taxon>
        <taxon>Ustilaginomycotina</taxon>
        <taxon>Ustilaginomycetes</taxon>
        <taxon>Ustilaginales</taxon>
        <taxon>Ustilaginaceae</taxon>
        <taxon>Pseudozyma</taxon>
    </lineage>
</organism>
<dbReference type="GO" id="GO:0005739">
    <property type="term" value="C:mitochondrion"/>
    <property type="evidence" value="ECO:0007669"/>
    <property type="project" value="UniProtKB-SubCell"/>
</dbReference>
<feature type="domain" description="AAA+ ATPase" evidence="14">
    <location>
        <begin position="229"/>
        <end position="378"/>
    </location>
</feature>
<dbReference type="GO" id="GO:0005524">
    <property type="term" value="F:ATP binding"/>
    <property type="evidence" value="ECO:0007669"/>
    <property type="project" value="UniProtKB-UniRule"/>
</dbReference>
<dbReference type="GO" id="GO:0016887">
    <property type="term" value="F:ATP hydrolysis activity"/>
    <property type="evidence" value="ECO:0007669"/>
    <property type="project" value="RHEA"/>
</dbReference>
<comment type="subunit">
    <text evidence="12">Monomer.</text>
</comment>
<feature type="region of interest" description="Disordered" evidence="13">
    <location>
        <begin position="190"/>
        <end position="211"/>
    </location>
</feature>
<feature type="compositionally biased region" description="Basic and acidic residues" evidence="13">
    <location>
        <begin position="749"/>
        <end position="759"/>
    </location>
</feature>
<proteinExistence type="inferred from homology"/>
<dbReference type="HOGENOM" id="CLU_001613_7_1_1"/>
<feature type="compositionally biased region" description="Basic and acidic residues" evidence="13">
    <location>
        <begin position="27"/>
        <end position="43"/>
    </location>
</feature>
<comment type="cofactor">
    <cofactor evidence="12">
        <name>Mg(2+)</name>
        <dbReference type="ChEBI" id="CHEBI:18420"/>
    </cofactor>
</comment>
<evidence type="ECO:0000256" key="12">
    <source>
        <dbReference type="HAMAP-Rule" id="MF_03176"/>
    </source>
</evidence>
<dbReference type="EC" id="5.6.2.3" evidence="12"/>
<feature type="region of interest" description="Disordered" evidence="13">
    <location>
        <begin position="1"/>
        <end position="58"/>
    </location>
</feature>
<dbReference type="GO" id="GO:0043139">
    <property type="term" value="F:5'-3' DNA helicase activity"/>
    <property type="evidence" value="ECO:0007669"/>
    <property type="project" value="UniProtKB-UniRule"/>
</dbReference>
<evidence type="ECO:0000256" key="7">
    <source>
        <dbReference type="ARBA" id="ARBA00023128"/>
    </source>
</evidence>
<feature type="binding site" evidence="12">
    <location>
        <begin position="237"/>
        <end position="244"/>
    </location>
    <ligand>
        <name>ATP</name>
        <dbReference type="ChEBI" id="CHEBI:30616"/>
    </ligand>
</feature>